<dbReference type="PRINTS" id="PR01040">
    <property type="entry name" value="TRNASYNTHTYR"/>
</dbReference>
<keyword evidence="8 13" id="KW-0694">RNA-binding</keyword>
<evidence type="ECO:0000256" key="8">
    <source>
        <dbReference type="ARBA" id="ARBA00022884"/>
    </source>
</evidence>
<evidence type="ECO:0000313" key="18">
    <source>
        <dbReference type="Proteomes" id="UP001054889"/>
    </source>
</evidence>
<dbReference type="EMBL" id="BQKI01000001">
    <property type="protein sequence ID" value="GJM84783.1"/>
    <property type="molecule type" value="Genomic_DNA"/>
</dbReference>
<dbReference type="GO" id="GO:0005829">
    <property type="term" value="C:cytosol"/>
    <property type="evidence" value="ECO:0007669"/>
    <property type="project" value="TreeGrafter"/>
</dbReference>
<dbReference type="SMART" id="SM01179">
    <property type="entry name" value="DUF862"/>
    <property type="match status" value="1"/>
</dbReference>
<keyword evidence="5 14" id="KW-0547">Nucleotide-binding</keyword>
<evidence type="ECO:0000256" key="4">
    <source>
        <dbReference type="ARBA" id="ARBA00022670"/>
    </source>
</evidence>
<dbReference type="InterPro" id="IPR002305">
    <property type="entry name" value="aa-tRNA-synth_Ic"/>
</dbReference>
<evidence type="ECO:0000256" key="15">
    <source>
        <dbReference type="SAM" id="MobiDB-lite"/>
    </source>
</evidence>
<dbReference type="Gene3D" id="1.10.240.10">
    <property type="entry name" value="Tyrosyl-Transfer RNA Synthetase"/>
    <property type="match status" value="1"/>
</dbReference>
<keyword evidence="7 14" id="KW-0067">ATP-binding</keyword>
<dbReference type="SUPFAM" id="SSF55174">
    <property type="entry name" value="Alpha-L RNA-binding motif"/>
    <property type="match status" value="1"/>
</dbReference>
<dbReference type="FunFam" id="3.10.290.10:FF:000014">
    <property type="entry name" value="Tyrosine--tRNA ligase"/>
    <property type="match status" value="1"/>
</dbReference>
<keyword evidence="3 14" id="KW-0436">Ligase</keyword>
<evidence type="ECO:0000313" key="17">
    <source>
        <dbReference type="EMBL" id="GJM84783.1"/>
    </source>
</evidence>
<comment type="similarity">
    <text evidence="14">Belongs to the class-I aminoacyl-tRNA synthetase family.</text>
</comment>
<gene>
    <name evidence="17" type="primary">ga00488</name>
    <name evidence="17" type="ORF">PR202_ga00488</name>
</gene>
<dbReference type="Proteomes" id="UP001054889">
    <property type="component" value="Unassembled WGS sequence"/>
</dbReference>
<dbReference type="Pfam" id="PF05903">
    <property type="entry name" value="Peptidase_C97"/>
    <property type="match status" value="1"/>
</dbReference>
<comment type="caution">
    <text evidence="17">The sequence shown here is derived from an EMBL/GenBank/DDBJ whole genome shotgun (WGS) entry which is preliminary data.</text>
</comment>
<evidence type="ECO:0000259" key="16">
    <source>
        <dbReference type="PROSITE" id="PS51858"/>
    </source>
</evidence>
<feature type="region of interest" description="Disordered" evidence="15">
    <location>
        <begin position="573"/>
        <end position="601"/>
    </location>
</feature>
<dbReference type="InterPro" id="IPR054608">
    <property type="entry name" value="SYY-like_C"/>
</dbReference>
<feature type="compositionally biased region" description="Low complexity" evidence="15">
    <location>
        <begin position="9"/>
        <end position="23"/>
    </location>
</feature>
<dbReference type="FunFam" id="1.10.240.10:FF:000001">
    <property type="entry name" value="Tyrosine--tRNA ligase"/>
    <property type="match status" value="1"/>
</dbReference>
<dbReference type="Pfam" id="PF00579">
    <property type="entry name" value="tRNA-synt_1b"/>
    <property type="match status" value="1"/>
</dbReference>
<dbReference type="GO" id="GO:0006508">
    <property type="term" value="P:proteolysis"/>
    <property type="evidence" value="ECO:0007669"/>
    <property type="project" value="UniProtKB-KW"/>
</dbReference>
<dbReference type="Gene3D" id="3.40.50.620">
    <property type="entry name" value="HUPs"/>
    <property type="match status" value="1"/>
</dbReference>
<dbReference type="PANTHER" id="PTHR11766">
    <property type="entry name" value="TYROSYL-TRNA SYNTHETASE"/>
    <property type="match status" value="1"/>
</dbReference>
<dbReference type="PROSITE" id="PS51858">
    <property type="entry name" value="PPPDE"/>
    <property type="match status" value="1"/>
</dbReference>
<dbReference type="GO" id="GO:0005524">
    <property type="term" value="F:ATP binding"/>
    <property type="evidence" value="ECO:0007669"/>
    <property type="project" value="UniProtKB-KW"/>
</dbReference>
<dbReference type="InterPro" id="IPR014729">
    <property type="entry name" value="Rossmann-like_a/b/a_fold"/>
</dbReference>
<dbReference type="InterPro" id="IPR036986">
    <property type="entry name" value="S4_RNA-bd_sf"/>
</dbReference>
<evidence type="ECO:0000256" key="1">
    <source>
        <dbReference type="ARBA" id="ARBA00008140"/>
    </source>
</evidence>
<evidence type="ECO:0000256" key="7">
    <source>
        <dbReference type="ARBA" id="ARBA00022840"/>
    </source>
</evidence>
<feature type="region of interest" description="Disordered" evidence="15">
    <location>
        <begin position="1"/>
        <end position="80"/>
    </location>
</feature>
<reference evidence="17" key="2">
    <citation type="submission" date="2021-12" db="EMBL/GenBank/DDBJ databases">
        <title>Resequencing data analysis of finger millet.</title>
        <authorList>
            <person name="Hatakeyama M."/>
            <person name="Aluri S."/>
            <person name="Balachadran M.T."/>
            <person name="Sivarajan S.R."/>
            <person name="Poveda L."/>
            <person name="Shimizu-Inatsugi R."/>
            <person name="Schlapbach R."/>
            <person name="Sreeman S.M."/>
            <person name="Shimizu K.K."/>
        </authorList>
    </citation>
    <scope>NUCLEOTIDE SEQUENCE</scope>
</reference>
<keyword evidence="4" id="KW-0645">Protease</keyword>
<dbReference type="SUPFAM" id="SSF52374">
    <property type="entry name" value="Nucleotidylyl transferase"/>
    <property type="match status" value="1"/>
</dbReference>
<dbReference type="InterPro" id="IPR008580">
    <property type="entry name" value="PPPDE_dom"/>
</dbReference>
<dbReference type="InterPro" id="IPR002307">
    <property type="entry name" value="Tyr-tRNA-ligase"/>
</dbReference>
<reference evidence="17" key="1">
    <citation type="journal article" date="2018" name="DNA Res.">
        <title>Multiple hybrid de novo genome assembly of finger millet, an orphan allotetraploid crop.</title>
        <authorList>
            <person name="Hatakeyama M."/>
            <person name="Aluri S."/>
            <person name="Balachadran M.T."/>
            <person name="Sivarajan S.R."/>
            <person name="Patrignani A."/>
            <person name="Gruter S."/>
            <person name="Poveda L."/>
            <person name="Shimizu-Inatsugi R."/>
            <person name="Baeten J."/>
            <person name="Francoijs K.J."/>
            <person name="Nataraja K.N."/>
            <person name="Reddy Y.A.N."/>
            <person name="Phadnis S."/>
            <person name="Ravikumar R.L."/>
            <person name="Schlapbach R."/>
            <person name="Sreeman S.M."/>
            <person name="Shimizu K.K."/>
        </authorList>
    </citation>
    <scope>NUCLEOTIDE SEQUENCE</scope>
</reference>
<accession>A0AAV5BGG9</accession>
<dbReference type="GO" id="GO:0006437">
    <property type="term" value="P:tyrosyl-tRNA aminoacylation"/>
    <property type="evidence" value="ECO:0007669"/>
    <property type="project" value="InterPro"/>
</dbReference>
<evidence type="ECO:0000256" key="14">
    <source>
        <dbReference type="RuleBase" id="RU361234"/>
    </source>
</evidence>
<evidence type="ECO:0000256" key="12">
    <source>
        <dbReference type="ARBA" id="ARBA00048248"/>
    </source>
</evidence>
<organism evidence="17 18">
    <name type="scientific">Eleusine coracana subsp. coracana</name>
    <dbReference type="NCBI Taxonomy" id="191504"/>
    <lineage>
        <taxon>Eukaryota</taxon>
        <taxon>Viridiplantae</taxon>
        <taxon>Streptophyta</taxon>
        <taxon>Embryophyta</taxon>
        <taxon>Tracheophyta</taxon>
        <taxon>Spermatophyta</taxon>
        <taxon>Magnoliopsida</taxon>
        <taxon>Liliopsida</taxon>
        <taxon>Poales</taxon>
        <taxon>Poaceae</taxon>
        <taxon>PACMAD clade</taxon>
        <taxon>Chloridoideae</taxon>
        <taxon>Cynodonteae</taxon>
        <taxon>Eleusininae</taxon>
        <taxon>Eleusine</taxon>
    </lineage>
</organism>
<dbReference type="Gene3D" id="3.90.1720.30">
    <property type="entry name" value="PPPDE domains"/>
    <property type="match status" value="1"/>
</dbReference>
<dbReference type="AlphaFoldDB" id="A0AAV5BGG9"/>
<evidence type="ECO:0000256" key="5">
    <source>
        <dbReference type="ARBA" id="ARBA00022741"/>
    </source>
</evidence>
<comment type="catalytic activity">
    <reaction evidence="12 14">
        <text>tRNA(Tyr) + L-tyrosine + ATP = L-tyrosyl-tRNA(Tyr) + AMP + diphosphate + H(+)</text>
        <dbReference type="Rhea" id="RHEA:10220"/>
        <dbReference type="Rhea" id="RHEA-COMP:9706"/>
        <dbReference type="Rhea" id="RHEA-COMP:9707"/>
        <dbReference type="ChEBI" id="CHEBI:15378"/>
        <dbReference type="ChEBI" id="CHEBI:30616"/>
        <dbReference type="ChEBI" id="CHEBI:33019"/>
        <dbReference type="ChEBI" id="CHEBI:58315"/>
        <dbReference type="ChEBI" id="CHEBI:78442"/>
        <dbReference type="ChEBI" id="CHEBI:78536"/>
        <dbReference type="ChEBI" id="CHEBI:456215"/>
        <dbReference type="EC" id="6.1.1.1"/>
    </reaction>
</comment>
<dbReference type="GO" id="GO:0003723">
    <property type="term" value="F:RNA binding"/>
    <property type="evidence" value="ECO:0007669"/>
    <property type="project" value="UniProtKB-KW"/>
</dbReference>
<dbReference type="GO" id="GO:0005739">
    <property type="term" value="C:mitochondrion"/>
    <property type="evidence" value="ECO:0007669"/>
    <property type="project" value="TreeGrafter"/>
</dbReference>
<feature type="domain" description="PPPDE" evidence="16">
    <location>
        <begin position="423"/>
        <end position="563"/>
    </location>
</feature>
<sequence length="727" mass="78584">MRSHRRPRSSAAPPGASAIPRARVPSAPSSTLRPSPQTPTPSGPLVAQILSRVPEPSHHTQSGKSSVSEQNGQPLPNSEADLSEKMGSFVILDNYDWWKDIMLLDFLKEVGRFARVGTMIAKESVKKRLASEDGMSYTEFTYQLLQGYDFLYMFKNMGVNVQIGGSDQWGNITAGTELIRKILQVEGAHGLTFPLLLKSDGTKFGKTEDGAIWLSQKMLSPYKFYQYFFAVPDVDAIRFMKILTFLSLEEIQELEESMKKPGYVPNTVQRRLAEEVTRFVHGEEGLEEALKATEALRPGAQTQLDSQTIEGIADDVPSCSLAYDQVLKSPLVDLAVSTGLLASKSAVRRLIKQGGLYLNNMRIDSEDKLVEEGDIVDGKFCGTLCFDGSKALDFFDKGGCFVLARFSCFGGQSRTKKMAEDGHPVKLHVYDLSQGMARQLSATFLGKAVEAIWHTGVVVYGREYYFGGGIQHGQPGRTPYGTPVRVVDLGVTHVPREVFEDFLLEIGPRYTPATYNLLSHNCNNFSNEAAQFLAGASVPSYILELPNEVMNSPVGALILPMIQGLETSLRAGAVPQPPQFKPAPAHPAATSTQQSSNEVAATATGAGKLEADKTVDDGNCSAVPPVVASTASEVAVERSADQTGNNSCGSVVPPAVQPAAAQVTPTPAAVASQDPLVEAKKRVQEEIKREFAAIMATGTVRAGEAAAQATRRVMERHGRAARVATPS</sequence>
<comment type="similarity">
    <text evidence="1">Belongs to the DeSI family.</text>
</comment>
<feature type="compositionally biased region" description="Polar residues" evidence="15">
    <location>
        <begin position="59"/>
        <end position="76"/>
    </location>
</feature>
<keyword evidence="6" id="KW-0378">Hydrolase</keyword>
<keyword evidence="18" id="KW-1185">Reference proteome</keyword>
<dbReference type="GO" id="GO:0008233">
    <property type="term" value="F:peptidase activity"/>
    <property type="evidence" value="ECO:0007669"/>
    <property type="project" value="UniProtKB-KW"/>
</dbReference>
<dbReference type="InterPro" id="IPR042266">
    <property type="entry name" value="PPPDE_sf"/>
</dbReference>
<evidence type="ECO:0000256" key="9">
    <source>
        <dbReference type="ARBA" id="ARBA00022917"/>
    </source>
</evidence>
<feature type="compositionally biased region" description="Polar residues" evidence="15">
    <location>
        <begin position="589"/>
        <end position="599"/>
    </location>
</feature>
<name>A0AAV5BGG9_ELECO</name>
<dbReference type="CDD" id="cd00165">
    <property type="entry name" value="S4"/>
    <property type="match status" value="1"/>
</dbReference>
<feature type="compositionally biased region" description="Pro residues" evidence="15">
    <location>
        <begin position="575"/>
        <end position="585"/>
    </location>
</feature>
<keyword evidence="9 14" id="KW-0648">Protein biosynthesis</keyword>
<protein>
    <recommendedName>
        <fullName evidence="2 14">Tyrosine--tRNA ligase</fullName>
        <ecNumber evidence="2 14">6.1.1.1</ecNumber>
    </recommendedName>
    <alternativeName>
        <fullName evidence="11 14">Tyrosyl-tRNA synthetase</fullName>
    </alternativeName>
</protein>
<proteinExistence type="inferred from homology"/>
<dbReference type="InterPro" id="IPR024088">
    <property type="entry name" value="Tyr-tRNA-ligase_bac-type"/>
</dbReference>
<dbReference type="GO" id="GO:0009570">
    <property type="term" value="C:chloroplast stroma"/>
    <property type="evidence" value="ECO:0007669"/>
    <property type="project" value="TreeGrafter"/>
</dbReference>
<evidence type="ECO:0000256" key="13">
    <source>
        <dbReference type="PROSITE-ProRule" id="PRU00182"/>
    </source>
</evidence>
<evidence type="ECO:0000256" key="11">
    <source>
        <dbReference type="ARBA" id="ARBA00033323"/>
    </source>
</evidence>
<dbReference type="InterPro" id="IPR002942">
    <property type="entry name" value="S4_RNA-bd"/>
</dbReference>
<dbReference type="Gene3D" id="3.10.290.10">
    <property type="entry name" value="RNA-binding S4 domain"/>
    <property type="match status" value="1"/>
</dbReference>
<dbReference type="GO" id="GO:0004831">
    <property type="term" value="F:tyrosine-tRNA ligase activity"/>
    <property type="evidence" value="ECO:0007669"/>
    <property type="project" value="UniProtKB-EC"/>
</dbReference>
<evidence type="ECO:0000256" key="10">
    <source>
        <dbReference type="ARBA" id="ARBA00023146"/>
    </source>
</evidence>
<dbReference type="EC" id="6.1.1.1" evidence="2 14"/>
<dbReference type="SMART" id="SM00363">
    <property type="entry name" value="S4"/>
    <property type="match status" value="1"/>
</dbReference>
<evidence type="ECO:0000256" key="3">
    <source>
        <dbReference type="ARBA" id="ARBA00022598"/>
    </source>
</evidence>
<dbReference type="Pfam" id="PF22421">
    <property type="entry name" value="SYY_C-terminal"/>
    <property type="match status" value="1"/>
</dbReference>
<dbReference type="NCBIfam" id="TIGR00234">
    <property type="entry name" value="tyrS"/>
    <property type="match status" value="1"/>
</dbReference>
<keyword evidence="10 14" id="KW-0030">Aminoacyl-tRNA synthetase</keyword>
<dbReference type="PROSITE" id="PS50889">
    <property type="entry name" value="S4"/>
    <property type="match status" value="1"/>
</dbReference>
<evidence type="ECO:0000256" key="2">
    <source>
        <dbReference type="ARBA" id="ARBA00013160"/>
    </source>
</evidence>
<evidence type="ECO:0000256" key="6">
    <source>
        <dbReference type="ARBA" id="ARBA00022801"/>
    </source>
</evidence>
<dbReference type="PANTHER" id="PTHR11766:SF0">
    <property type="entry name" value="TYROSINE--TRNA LIGASE, MITOCHONDRIAL"/>
    <property type="match status" value="1"/>
</dbReference>